<reference evidence="2" key="1">
    <citation type="journal article" date="2012" name="Science">
        <title>Fermentation, hydrogen, and sulfur metabolism in multiple uncultivated bacterial phyla.</title>
        <authorList>
            <person name="Wrighton K.C."/>
            <person name="Thomas B.C."/>
            <person name="Sharon I."/>
            <person name="Miller C.S."/>
            <person name="Castelle C.J."/>
            <person name="VerBerkmoes N.C."/>
            <person name="Wilkins M.J."/>
            <person name="Hettich R.L."/>
            <person name="Lipton M.S."/>
            <person name="Williams K.H."/>
            <person name="Long P.E."/>
            <person name="Banfield J.F."/>
        </authorList>
    </citation>
    <scope>NUCLEOTIDE SEQUENCE [LARGE SCALE GENOMIC DNA]</scope>
</reference>
<dbReference type="InterPro" id="IPR003741">
    <property type="entry name" value="LUD_dom"/>
</dbReference>
<evidence type="ECO:0000259" key="1">
    <source>
        <dbReference type="Pfam" id="PF02589"/>
    </source>
</evidence>
<accession>K2GFL8</accession>
<proteinExistence type="predicted"/>
<dbReference type="EMBL" id="AMFJ01000228">
    <property type="protein sequence ID" value="EKE29104.1"/>
    <property type="molecule type" value="Genomic_DNA"/>
</dbReference>
<feature type="domain" description="LUD" evidence="1">
    <location>
        <begin position="18"/>
        <end position="178"/>
    </location>
</feature>
<dbReference type="PANTHER" id="PTHR36179">
    <property type="entry name" value="LUD_DOM DOMAIN-CONTAINING PROTEIN"/>
    <property type="match status" value="1"/>
</dbReference>
<sequence>METQNMFGHLANDVSILKTFESLEKNWIHPHLVKDKDDAVKKLFALLPEHEEIMTMTSVTLTELWLDDVLNSSPEYISIRRMMDNYKLTEIDKKRLWTAQEWAIWSVHAVTENWQVLIASQTWSQIPAYAYWAMNVIWIVWTQKIVKDLDEGFRRVYEYAYPLEEKRAMQAYGTWSGVNKVLIVNKEIVPWRIHMIFVKERLWF</sequence>
<dbReference type="AlphaFoldDB" id="K2GFL8"/>
<evidence type="ECO:0000313" key="2">
    <source>
        <dbReference type="EMBL" id="EKE29104.1"/>
    </source>
</evidence>
<comment type="caution">
    <text evidence="2">The sequence shown here is derived from an EMBL/GenBank/DDBJ whole genome shotgun (WGS) entry which is preliminary data.</text>
</comment>
<dbReference type="Pfam" id="PF02589">
    <property type="entry name" value="LUD_dom"/>
    <property type="match status" value="1"/>
</dbReference>
<protein>
    <recommendedName>
        <fullName evidence="1">LUD domain-containing protein</fullName>
    </recommendedName>
</protein>
<name>K2GFL8_9BACT</name>
<gene>
    <name evidence="2" type="ORF">ACD_2C00228G0002</name>
</gene>
<organism evidence="2">
    <name type="scientific">uncultured bacterium</name>
    <name type="common">gcode 4</name>
    <dbReference type="NCBI Taxonomy" id="1234023"/>
    <lineage>
        <taxon>Bacteria</taxon>
        <taxon>environmental samples</taxon>
    </lineage>
</organism>
<dbReference type="PANTHER" id="PTHR36179:SF2">
    <property type="entry name" value="LUD DOMAIN-CONTAINING PROTEIN"/>
    <property type="match status" value="1"/>
</dbReference>